<accession>A0A221V0W6</accession>
<proteinExistence type="predicted"/>
<name>A0A221V0W6_9FLAO</name>
<dbReference type="KEGG" id="aalg:AREALGSMS7_03812"/>
<gene>
    <name evidence="1" type="ORF">AREALGSMS7_03812</name>
</gene>
<dbReference type="Proteomes" id="UP000204551">
    <property type="component" value="Chromosome"/>
</dbReference>
<evidence type="ECO:0008006" key="3">
    <source>
        <dbReference type="Google" id="ProtNLM"/>
    </source>
</evidence>
<protein>
    <recommendedName>
        <fullName evidence="3">DNA-binding protein</fullName>
    </recommendedName>
</protein>
<evidence type="ECO:0000313" key="1">
    <source>
        <dbReference type="EMBL" id="ASO07222.1"/>
    </source>
</evidence>
<reference evidence="1 2" key="1">
    <citation type="submission" date="2017-07" db="EMBL/GenBank/DDBJ databases">
        <title>Genome Sequence of Arenibacter algicola Strain SMS7 Isolated from a culture of the Diatom Skeletonema marinoi.</title>
        <authorList>
            <person name="Topel M."/>
            <person name="Pinder M.I.M."/>
            <person name="Johansson O.N."/>
            <person name="Kourtchenko O."/>
            <person name="Godhe A."/>
            <person name="Clarke A.K."/>
        </authorList>
    </citation>
    <scope>NUCLEOTIDE SEQUENCE [LARGE SCALE GENOMIC DNA]</scope>
    <source>
        <strain evidence="1 2">SMS7</strain>
    </source>
</reference>
<evidence type="ECO:0000313" key="2">
    <source>
        <dbReference type="Proteomes" id="UP000204551"/>
    </source>
</evidence>
<dbReference type="AlphaFoldDB" id="A0A221V0W6"/>
<dbReference type="EMBL" id="CP022515">
    <property type="protein sequence ID" value="ASO07222.1"/>
    <property type="molecule type" value="Genomic_DNA"/>
</dbReference>
<sequence length="71" mass="8236">MAFFSKKTREPLSVQVKGKQLNCGVCGNDHFFNKRIQLNTSIFTFLNIDWLNKNATCFVCSNCTHIIWFES</sequence>
<organism evidence="1 2">
    <name type="scientific">Arenibacter algicola</name>
    <dbReference type="NCBI Taxonomy" id="616991"/>
    <lineage>
        <taxon>Bacteria</taxon>
        <taxon>Pseudomonadati</taxon>
        <taxon>Bacteroidota</taxon>
        <taxon>Flavobacteriia</taxon>
        <taxon>Flavobacteriales</taxon>
        <taxon>Flavobacteriaceae</taxon>
        <taxon>Arenibacter</taxon>
    </lineage>
</organism>